<evidence type="ECO:0000256" key="1">
    <source>
        <dbReference type="ARBA" id="ARBA00004123"/>
    </source>
</evidence>
<evidence type="ECO:0000256" key="7">
    <source>
        <dbReference type="SAM" id="MobiDB-lite"/>
    </source>
</evidence>
<dbReference type="PANTHER" id="PTHR22928">
    <property type="entry name" value="TELOMERE-ASSOCIATED PROTEIN RIF1"/>
    <property type="match status" value="1"/>
</dbReference>
<dbReference type="Pfam" id="PF12231">
    <property type="entry name" value="Rif1_N"/>
    <property type="match status" value="1"/>
</dbReference>
<evidence type="ECO:0000256" key="6">
    <source>
        <dbReference type="ARBA" id="ARBA00023306"/>
    </source>
</evidence>
<evidence type="ECO:0000256" key="5">
    <source>
        <dbReference type="ARBA" id="ARBA00023242"/>
    </source>
</evidence>
<keyword evidence="10" id="KW-1185">Reference proteome</keyword>
<accession>A0AB34GUS8</accession>
<evidence type="ECO:0000256" key="4">
    <source>
        <dbReference type="ARBA" id="ARBA00022895"/>
    </source>
</evidence>
<proteinExistence type="predicted"/>
<evidence type="ECO:0000256" key="2">
    <source>
        <dbReference type="ARBA" id="ARBA00004574"/>
    </source>
</evidence>
<evidence type="ECO:0000313" key="9">
    <source>
        <dbReference type="EMBL" id="KAJ8784226.1"/>
    </source>
</evidence>
<dbReference type="InterPro" id="IPR022031">
    <property type="entry name" value="Rif1_N"/>
</dbReference>
<keyword evidence="6" id="KW-0131">Cell cycle</keyword>
<dbReference type="Proteomes" id="UP001159641">
    <property type="component" value="Unassembled WGS sequence"/>
</dbReference>
<protein>
    <recommendedName>
        <fullName evidence="8">Telomere-associated protein Rif1 N-terminal domain-containing protein</fullName>
    </recommendedName>
</protein>
<keyword evidence="3" id="KW-0158">Chromosome</keyword>
<organism evidence="9 10">
    <name type="scientific">Eschrichtius robustus</name>
    <name type="common">California gray whale</name>
    <name type="synonym">Eschrichtius gibbosus</name>
    <dbReference type="NCBI Taxonomy" id="9764"/>
    <lineage>
        <taxon>Eukaryota</taxon>
        <taxon>Metazoa</taxon>
        <taxon>Chordata</taxon>
        <taxon>Craniata</taxon>
        <taxon>Vertebrata</taxon>
        <taxon>Euteleostomi</taxon>
        <taxon>Mammalia</taxon>
        <taxon>Eutheria</taxon>
        <taxon>Laurasiatheria</taxon>
        <taxon>Artiodactyla</taxon>
        <taxon>Whippomorpha</taxon>
        <taxon>Cetacea</taxon>
        <taxon>Mysticeti</taxon>
        <taxon>Eschrichtiidae</taxon>
        <taxon>Eschrichtius</taxon>
    </lineage>
</organism>
<dbReference type="GO" id="GO:0140445">
    <property type="term" value="C:chromosome, telomeric repeat region"/>
    <property type="evidence" value="ECO:0007669"/>
    <property type="project" value="TreeGrafter"/>
</dbReference>
<comment type="subcellular location">
    <subcellularLocation>
        <location evidence="2">Chromosome</location>
        <location evidence="2">Telomere</location>
    </subcellularLocation>
    <subcellularLocation>
        <location evidence="1">Nucleus</location>
    </subcellularLocation>
</comment>
<reference evidence="9 10" key="1">
    <citation type="submission" date="2022-11" db="EMBL/GenBank/DDBJ databases">
        <title>Whole genome sequence of Eschrichtius robustus ER-17-0199.</title>
        <authorList>
            <person name="Bruniche-Olsen A."/>
            <person name="Black A.N."/>
            <person name="Fields C.J."/>
            <person name="Walden K."/>
            <person name="Dewoody J.A."/>
        </authorList>
    </citation>
    <scope>NUCLEOTIDE SEQUENCE [LARGE SCALE GENOMIC DNA]</scope>
    <source>
        <strain evidence="9">ER-17-0199</strain>
        <tissue evidence="9">Blubber</tissue>
    </source>
</reference>
<name>A0AB34GUS8_ESCRO</name>
<sequence>MTAPGRSPLVPLLETLEDPSASHGEQTDAYLTLTSRMTGEDGKEIIIEIEKKLPQLFRVLKVSSIIDSLEIVFNRGEVHSAVVDYEALNVVIRLIEQAPIQMGEESIRWAKLVIPLVVHSAQKVHLRGATALEMGMPLLLQKQQEIASITEQLMTTVCVPLIQSTISIDSNASPQGSSSRVATSPALNPATPVHKGASPYGAPRMNLSSSFSGMATIPSIQVLGLEMLLHFLLGPEVLSFAKQNKLTLSLERLEHPLITSSSFFSKHANTFITAVHDSFFAIRKDASDAVVNAIWKELVSLVKSVIESGNKKERPGSEVLTLLLKSLESIVKSEVFPVLKTLVLMEITIKGLPQKVLGSPAYQVANMDILNASILNVMILN</sequence>
<dbReference type="AlphaFoldDB" id="A0AB34GUS8"/>
<feature type="compositionally biased region" description="Polar residues" evidence="7">
    <location>
        <begin position="170"/>
        <end position="186"/>
    </location>
</feature>
<keyword evidence="4" id="KW-0779">Telomere</keyword>
<dbReference type="GO" id="GO:0000723">
    <property type="term" value="P:telomere maintenance"/>
    <property type="evidence" value="ECO:0007669"/>
    <property type="project" value="TreeGrafter"/>
</dbReference>
<dbReference type="GO" id="GO:0005634">
    <property type="term" value="C:nucleus"/>
    <property type="evidence" value="ECO:0007669"/>
    <property type="project" value="UniProtKB-SubCell"/>
</dbReference>
<evidence type="ECO:0000256" key="3">
    <source>
        <dbReference type="ARBA" id="ARBA00022454"/>
    </source>
</evidence>
<feature type="region of interest" description="Disordered" evidence="7">
    <location>
        <begin position="170"/>
        <end position="199"/>
    </location>
</feature>
<gene>
    <name evidence="9" type="ORF">J1605_008377</name>
</gene>
<evidence type="ECO:0000313" key="10">
    <source>
        <dbReference type="Proteomes" id="UP001159641"/>
    </source>
</evidence>
<evidence type="ECO:0000259" key="8">
    <source>
        <dbReference type="Pfam" id="PF12231"/>
    </source>
</evidence>
<feature type="domain" description="Telomere-associated protein Rif1 N-terminal" evidence="8">
    <location>
        <begin position="61"/>
        <end position="158"/>
    </location>
</feature>
<keyword evidence="5" id="KW-0539">Nucleus</keyword>
<dbReference type="PANTHER" id="PTHR22928:SF3">
    <property type="entry name" value="TELOMERE-ASSOCIATED PROTEIN RIF1"/>
    <property type="match status" value="1"/>
</dbReference>
<dbReference type="EMBL" id="JAIQCJ010002067">
    <property type="protein sequence ID" value="KAJ8784226.1"/>
    <property type="molecule type" value="Genomic_DNA"/>
</dbReference>
<comment type="caution">
    <text evidence="9">The sequence shown here is derived from an EMBL/GenBank/DDBJ whole genome shotgun (WGS) entry which is preliminary data.</text>
</comment>